<dbReference type="RefSeq" id="WP_208019312.1">
    <property type="nucleotide sequence ID" value="NZ_JAGDQJ010000039.1"/>
</dbReference>
<name>A0ABS3P614_9BACI</name>
<evidence type="ECO:0000256" key="1">
    <source>
        <dbReference type="ARBA" id="ARBA00023118"/>
    </source>
</evidence>
<gene>
    <name evidence="2" type="primary">cas5b</name>
    <name evidence="2" type="ORF">J4P90_24145</name>
</gene>
<dbReference type="Proteomes" id="UP000677611">
    <property type="component" value="Unassembled WGS sequence"/>
</dbReference>
<dbReference type="InterPro" id="IPR013422">
    <property type="entry name" value="CRISPR-assoc_prot_Cas5_N"/>
</dbReference>
<dbReference type="InterPro" id="IPR013337">
    <property type="entry name" value="CRISPR-assoc_prot_Cas5_Tneap"/>
</dbReference>
<dbReference type="Pfam" id="PF09704">
    <property type="entry name" value="Cas_Cas5d"/>
    <property type="match status" value="1"/>
</dbReference>
<dbReference type="InterPro" id="IPR021124">
    <property type="entry name" value="CRISPR-assoc_prot_Cas5"/>
</dbReference>
<keyword evidence="1" id="KW-0051">Antiviral defense</keyword>
<keyword evidence="3" id="KW-1185">Reference proteome</keyword>
<organism evidence="2 3">
    <name type="scientific">Bacillus arachidis</name>
    <dbReference type="NCBI Taxonomy" id="2819290"/>
    <lineage>
        <taxon>Bacteria</taxon>
        <taxon>Bacillati</taxon>
        <taxon>Bacillota</taxon>
        <taxon>Bacilli</taxon>
        <taxon>Bacillales</taxon>
        <taxon>Bacillaceae</taxon>
        <taxon>Bacillus</taxon>
    </lineage>
</organism>
<evidence type="ECO:0000313" key="2">
    <source>
        <dbReference type="EMBL" id="MBO1628247.1"/>
    </source>
</evidence>
<sequence length="243" mass="28174">MKAIRLKIYQNLVNYRKPTSFQLKESYPLPPYSTVIGMVHAACGFTEYVPIKVSVQGRNHSKVNDLWTRYEFAGATYEEGRHTVKLDSTENQKSYGAIRGVATAELLVDVELVLHIVPEDESLIPFIYSQFENPTEYLSLGRREDIVRFDEVKVVEYEEKELEDEYELLHDAYIPVNQLDKSELGNVGTTYTLNKVYRKVEIKKGTWIRQWEKVKVFHVSSYSASLDEVEVNRDEDGYILFLA</sequence>
<dbReference type="EMBL" id="JAGDQJ010000039">
    <property type="protein sequence ID" value="MBO1628247.1"/>
    <property type="molecule type" value="Genomic_DNA"/>
</dbReference>
<dbReference type="NCBIfam" id="TIGR01895">
    <property type="entry name" value="cas_Cas5t"/>
    <property type="match status" value="1"/>
</dbReference>
<comment type="caution">
    <text evidence="2">The sequence shown here is derived from an EMBL/GenBank/DDBJ whole genome shotgun (WGS) entry which is preliminary data.</text>
</comment>
<accession>A0ABS3P614</accession>
<evidence type="ECO:0000313" key="3">
    <source>
        <dbReference type="Proteomes" id="UP000677611"/>
    </source>
</evidence>
<reference evidence="2 3" key="1">
    <citation type="submission" date="2021-03" db="EMBL/GenBank/DDBJ databases">
        <title>Identification of novel Bacillus strains.</title>
        <authorList>
            <person name="Xiao Z."/>
            <person name="Li Y."/>
            <person name="Shen J."/>
        </authorList>
    </citation>
    <scope>NUCLEOTIDE SEQUENCE [LARGE SCALE GENOMIC DNA]</scope>
    <source>
        <strain evidence="2 3">SY8</strain>
    </source>
</reference>
<dbReference type="Gene3D" id="3.30.70.2660">
    <property type="match status" value="1"/>
</dbReference>
<protein>
    <submittedName>
        <fullName evidence="2">Type I-B CRISPR-associated protein Cas5</fullName>
    </submittedName>
</protein>
<proteinExistence type="predicted"/>
<dbReference type="NCBIfam" id="TIGR02593">
    <property type="entry name" value="CRISPR_cas5"/>
    <property type="match status" value="1"/>
</dbReference>